<protein>
    <submittedName>
        <fullName evidence="1">Uncharacterized protein</fullName>
    </submittedName>
</protein>
<keyword evidence="2" id="KW-1185">Reference proteome</keyword>
<evidence type="ECO:0000313" key="2">
    <source>
        <dbReference type="Proteomes" id="UP000427769"/>
    </source>
</evidence>
<dbReference type="AlphaFoldDB" id="A0A5K7Z356"/>
<dbReference type="Proteomes" id="UP000427769">
    <property type="component" value="Chromosome"/>
</dbReference>
<name>A0A5K7Z356_9BACT</name>
<sequence>MAIHCAKIENSDRLRRVHSLLCDGGWHGTRKIMHSADVCAVNTVIAELRANGFEIATRCGAGCHIRITPRVARTTEKPKSVHQKRRQSVNISIFQGHFG</sequence>
<accession>A0A5K7Z356</accession>
<dbReference type="KEGG" id="dwd:DSCW_21160"/>
<dbReference type="OrthoDB" id="7067936at2"/>
<reference evidence="1 2" key="1">
    <citation type="submission" date="2019-11" db="EMBL/GenBank/DDBJ databases">
        <title>Comparative genomics of hydrocarbon-degrading Desulfosarcina strains.</title>
        <authorList>
            <person name="Watanabe M."/>
            <person name="Kojima H."/>
            <person name="Fukui M."/>
        </authorList>
    </citation>
    <scope>NUCLEOTIDE SEQUENCE [LARGE SCALE GENOMIC DNA]</scope>
    <source>
        <strain evidence="1 2">PP31</strain>
    </source>
</reference>
<gene>
    <name evidence="1" type="ORF">DSCW_21160</name>
</gene>
<evidence type="ECO:0000313" key="1">
    <source>
        <dbReference type="EMBL" id="BBO74699.1"/>
    </source>
</evidence>
<proteinExistence type="predicted"/>
<organism evidence="1 2">
    <name type="scientific">Desulfosarcina widdelii</name>
    <dbReference type="NCBI Taxonomy" id="947919"/>
    <lineage>
        <taxon>Bacteria</taxon>
        <taxon>Pseudomonadati</taxon>
        <taxon>Thermodesulfobacteriota</taxon>
        <taxon>Desulfobacteria</taxon>
        <taxon>Desulfobacterales</taxon>
        <taxon>Desulfosarcinaceae</taxon>
        <taxon>Desulfosarcina</taxon>
    </lineage>
</organism>
<dbReference type="RefSeq" id="WP_155303703.1">
    <property type="nucleotide sequence ID" value="NZ_AP021875.1"/>
</dbReference>
<dbReference type="EMBL" id="AP021875">
    <property type="protein sequence ID" value="BBO74699.1"/>
    <property type="molecule type" value="Genomic_DNA"/>
</dbReference>